<accession>A0A378I455</accession>
<name>A0A378I455_9GAMM</name>
<dbReference type="AlphaFoldDB" id="A0A378I455"/>
<dbReference type="SUPFAM" id="SSF102405">
    <property type="entry name" value="MCP/YpsA-like"/>
    <property type="match status" value="1"/>
</dbReference>
<keyword evidence="5" id="KW-1185">Reference proteome</keyword>
<dbReference type="PANTHER" id="PTHR43022">
    <property type="entry name" value="PROTEIN SMF"/>
    <property type="match status" value="1"/>
</dbReference>
<dbReference type="InterPro" id="IPR010994">
    <property type="entry name" value="RuvA_2-like"/>
</dbReference>
<dbReference type="NCBIfam" id="TIGR00732">
    <property type="entry name" value="dprA"/>
    <property type="match status" value="1"/>
</dbReference>
<dbReference type="Gene3D" id="3.40.50.450">
    <property type="match status" value="1"/>
</dbReference>
<dbReference type="PANTHER" id="PTHR43022:SF1">
    <property type="entry name" value="PROTEIN SMF"/>
    <property type="match status" value="1"/>
</dbReference>
<dbReference type="Pfam" id="PF17782">
    <property type="entry name" value="WHD_DprA"/>
    <property type="match status" value="1"/>
</dbReference>
<comment type="similarity">
    <text evidence="1">Belongs to the DprA/Smf family.</text>
</comment>
<feature type="domain" description="Smf/DprA SLOG" evidence="2">
    <location>
        <begin position="76"/>
        <end position="284"/>
    </location>
</feature>
<reference evidence="4 5" key="1">
    <citation type="submission" date="2018-06" db="EMBL/GenBank/DDBJ databases">
        <authorList>
            <consortium name="Pathogen Informatics"/>
            <person name="Doyle S."/>
        </authorList>
    </citation>
    <scope>NUCLEOTIDE SEQUENCE [LARGE SCALE GENOMIC DNA]</scope>
    <source>
        <strain evidence="4 5">NCTC13315</strain>
    </source>
</reference>
<dbReference type="OrthoDB" id="9785707at2"/>
<feature type="domain" description="DprA winged helix" evidence="3">
    <location>
        <begin position="294"/>
        <end position="351"/>
    </location>
</feature>
<dbReference type="Proteomes" id="UP000254968">
    <property type="component" value="Unassembled WGS sequence"/>
</dbReference>
<evidence type="ECO:0000256" key="1">
    <source>
        <dbReference type="ARBA" id="ARBA00006525"/>
    </source>
</evidence>
<organism evidence="4 5">
    <name type="scientific">Legionella beliardensis</name>
    <dbReference type="NCBI Taxonomy" id="91822"/>
    <lineage>
        <taxon>Bacteria</taxon>
        <taxon>Pseudomonadati</taxon>
        <taxon>Pseudomonadota</taxon>
        <taxon>Gammaproteobacteria</taxon>
        <taxon>Legionellales</taxon>
        <taxon>Legionellaceae</taxon>
        <taxon>Legionella</taxon>
    </lineage>
</organism>
<dbReference type="SUPFAM" id="SSF47781">
    <property type="entry name" value="RuvA domain 2-like"/>
    <property type="match status" value="1"/>
</dbReference>
<evidence type="ECO:0000313" key="5">
    <source>
        <dbReference type="Proteomes" id="UP000254968"/>
    </source>
</evidence>
<dbReference type="InterPro" id="IPR003488">
    <property type="entry name" value="DprA"/>
</dbReference>
<proteinExistence type="inferred from homology"/>
<dbReference type="GO" id="GO:0009294">
    <property type="term" value="P:DNA-mediated transformation"/>
    <property type="evidence" value="ECO:0007669"/>
    <property type="project" value="InterPro"/>
</dbReference>
<dbReference type="EMBL" id="UGNV01000001">
    <property type="protein sequence ID" value="STX29987.1"/>
    <property type="molecule type" value="Genomic_DNA"/>
</dbReference>
<dbReference type="InterPro" id="IPR057666">
    <property type="entry name" value="DrpA_SLOG"/>
</dbReference>
<evidence type="ECO:0000259" key="2">
    <source>
        <dbReference type="Pfam" id="PF02481"/>
    </source>
</evidence>
<dbReference type="Pfam" id="PF02481">
    <property type="entry name" value="DNA_processg_A"/>
    <property type="match status" value="1"/>
</dbReference>
<gene>
    <name evidence="4" type="primary">smf</name>
    <name evidence="4" type="ORF">NCTC13315_02548</name>
</gene>
<sequence>MNKIYLLALNRIPQIGPRSIKKLLGHWPSLADMFALSQLQLEAAGVPSKLAAAIKEFDFKQVDADLNWEKIPNHHLITWDDPNYPSLLKQIYDAPPILYAIGDLTCFKQLTVAMVGTHKPSVTGAQTAWQFAFDLAANQITVVSGLALGIDAQAHQGCIAAKGKTIAVLGTGIDCIYPKSHLQLANQVTDEGLLISEFPLKSPPIAGHFPRRNRIISGLSLATLVVEAAVRSGSLITARLALEQNREVMAIPGSINNPQAKGCHYLLQQGAKLVTSIHDILAELDIEHTLSSKEESAINLATHDENLVKCLGFEIATIDQIIQRSGLSIETVTCNLTELELQGIIKAVPGGYIRC</sequence>
<protein>
    <submittedName>
        <fullName evidence="4">Protein smf</fullName>
    </submittedName>
</protein>
<dbReference type="InterPro" id="IPR041614">
    <property type="entry name" value="DprA_WH"/>
</dbReference>
<dbReference type="RefSeq" id="WP_115303703.1">
    <property type="nucleotide sequence ID" value="NZ_CAAAHO010000005.1"/>
</dbReference>
<evidence type="ECO:0000313" key="4">
    <source>
        <dbReference type="EMBL" id="STX29987.1"/>
    </source>
</evidence>
<evidence type="ECO:0000259" key="3">
    <source>
        <dbReference type="Pfam" id="PF17782"/>
    </source>
</evidence>